<keyword evidence="2 11" id="KW-0813">Transport</keyword>
<dbReference type="Pfam" id="PF07715">
    <property type="entry name" value="Plug"/>
    <property type="match status" value="1"/>
</dbReference>
<dbReference type="PROSITE" id="PS52016">
    <property type="entry name" value="TONB_DEPENDENT_REC_3"/>
    <property type="match status" value="1"/>
</dbReference>
<evidence type="ECO:0000256" key="11">
    <source>
        <dbReference type="PROSITE-ProRule" id="PRU01360"/>
    </source>
</evidence>
<keyword evidence="16" id="KW-0675">Receptor</keyword>
<feature type="domain" description="TonB-dependent receptor plug" evidence="15">
    <location>
        <begin position="56"/>
        <end position="171"/>
    </location>
</feature>
<gene>
    <name evidence="16" type="ORF">ACFOKA_07865</name>
</gene>
<keyword evidence="17" id="KW-1185">Reference proteome</keyword>
<keyword evidence="7" id="KW-0406">Ion transport</keyword>
<evidence type="ECO:0000256" key="13">
    <source>
        <dbReference type="SAM" id="SignalP"/>
    </source>
</evidence>
<comment type="subcellular location">
    <subcellularLocation>
        <location evidence="1 11">Cell outer membrane</location>
        <topology evidence="1 11">Multi-pass membrane protein</topology>
    </subcellularLocation>
</comment>
<dbReference type="InterPro" id="IPR012910">
    <property type="entry name" value="Plug_dom"/>
</dbReference>
<comment type="caution">
    <text evidence="16">The sequence shown here is derived from an EMBL/GenBank/DDBJ whole genome shotgun (WGS) entry which is preliminary data.</text>
</comment>
<evidence type="ECO:0000256" key="1">
    <source>
        <dbReference type="ARBA" id="ARBA00004571"/>
    </source>
</evidence>
<keyword evidence="3 11" id="KW-1134">Transmembrane beta strand</keyword>
<name>A0ABV7D458_9PROT</name>
<evidence type="ECO:0000259" key="15">
    <source>
        <dbReference type="Pfam" id="PF07715"/>
    </source>
</evidence>
<keyword evidence="6" id="KW-0408">Iron</keyword>
<keyword evidence="10 11" id="KW-0998">Cell outer membrane</keyword>
<dbReference type="Gene3D" id="2.40.170.20">
    <property type="entry name" value="TonB-dependent receptor, beta-barrel domain"/>
    <property type="match status" value="1"/>
</dbReference>
<evidence type="ECO:0000256" key="7">
    <source>
        <dbReference type="ARBA" id="ARBA00023065"/>
    </source>
</evidence>
<dbReference type="InterPro" id="IPR000531">
    <property type="entry name" value="Beta-barrel_TonB"/>
</dbReference>
<evidence type="ECO:0000256" key="9">
    <source>
        <dbReference type="ARBA" id="ARBA00023136"/>
    </source>
</evidence>
<feature type="chain" id="PRO_5045652045" evidence="13">
    <location>
        <begin position="25"/>
        <end position="688"/>
    </location>
</feature>
<dbReference type="EMBL" id="JBHRSL010000004">
    <property type="protein sequence ID" value="MFC3051816.1"/>
    <property type="molecule type" value="Genomic_DNA"/>
</dbReference>
<evidence type="ECO:0000313" key="17">
    <source>
        <dbReference type="Proteomes" id="UP001595444"/>
    </source>
</evidence>
<evidence type="ECO:0000256" key="12">
    <source>
        <dbReference type="RuleBase" id="RU003357"/>
    </source>
</evidence>
<sequence length="688" mass="74334">MLNKMTSKRTIGLKVGLISAAAYAVFPKAVMAETADSTVSAFEEIVITAEKQGRSIKDTATSVSFFNEDDLKERAGIAALSDLVMRLPNANSFGKSGLVPTVRGVDGTGPAIGANAFFAGTRNRLNVQVDGRALSYNEVAYGDAQMWDVQQVEVLRGPQSTLQGRNAVGGTIAITTKNPTYEFEGAIRGQAGTQDLYQGSIALSGPIVADQVAVRFSADHREYDAGAELVPVPGLGIDSPEHYTATTLRGKILIEPENLEGFRTLATITSVSFEGPQVERVGRPFSDRVSALATGDPVHKTEALSGILDMSYDINETVTLQNILSYTDFKMIRYASSAPARVDGTEFVLEPRLAFASADAGISGIVGLYYFEAEQDEEILFGVPSTFSDETTTKAAFAEFNYDISDSFTLTLGARYEEEHRVRENTNAGLFTINLDDKSSVFLPKFGIAYNVSDATTIGAIVSKGYNGGGAGFTFEPPFTNFEFDPEFVWNYEVYARSSLADGVLLTANVFYSDYSGMQIPFDQNPDPALNSQIILNADEVITYGAELGLRWTVNENFEFYGEVGLLESDVDSPGSLIDGNELTRSASITGNAGVIFTSGGFRAAVDASYSGSYYTDELNDPRGYIDPFWLANAQLSYAWDNVRVYASVSNLFDSDHPVGILPGNTASLDHAFLVPKRRLIAGVTLNF</sequence>
<evidence type="ECO:0000256" key="4">
    <source>
        <dbReference type="ARBA" id="ARBA00022496"/>
    </source>
</evidence>
<evidence type="ECO:0000256" key="10">
    <source>
        <dbReference type="ARBA" id="ARBA00023237"/>
    </source>
</evidence>
<dbReference type="InterPro" id="IPR039426">
    <property type="entry name" value="TonB-dep_rcpt-like"/>
</dbReference>
<dbReference type="PANTHER" id="PTHR32552:SF81">
    <property type="entry name" value="TONB-DEPENDENT OUTER MEMBRANE RECEPTOR"/>
    <property type="match status" value="1"/>
</dbReference>
<dbReference type="RefSeq" id="WP_194215281.1">
    <property type="nucleotide sequence ID" value="NZ_CP061205.1"/>
</dbReference>
<evidence type="ECO:0000256" key="5">
    <source>
        <dbReference type="ARBA" id="ARBA00022692"/>
    </source>
</evidence>
<evidence type="ECO:0000256" key="6">
    <source>
        <dbReference type="ARBA" id="ARBA00023004"/>
    </source>
</evidence>
<evidence type="ECO:0000256" key="3">
    <source>
        <dbReference type="ARBA" id="ARBA00022452"/>
    </source>
</evidence>
<comment type="similarity">
    <text evidence="11 12">Belongs to the TonB-dependent receptor family.</text>
</comment>
<keyword evidence="8 12" id="KW-0798">TonB box</keyword>
<dbReference type="PANTHER" id="PTHR32552">
    <property type="entry name" value="FERRICHROME IRON RECEPTOR-RELATED"/>
    <property type="match status" value="1"/>
</dbReference>
<protein>
    <submittedName>
        <fullName evidence="16">TonB-dependent receptor</fullName>
    </submittedName>
</protein>
<feature type="domain" description="TonB-dependent receptor-like beta-barrel" evidence="14">
    <location>
        <begin position="318"/>
        <end position="652"/>
    </location>
</feature>
<organism evidence="16 17">
    <name type="scientific">Kordiimonas pumila</name>
    <dbReference type="NCBI Taxonomy" id="2161677"/>
    <lineage>
        <taxon>Bacteria</taxon>
        <taxon>Pseudomonadati</taxon>
        <taxon>Pseudomonadota</taxon>
        <taxon>Alphaproteobacteria</taxon>
        <taxon>Kordiimonadales</taxon>
        <taxon>Kordiimonadaceae</taxon>
        <taxon>Kordiimonas</taxon>
    </lineage>
</organism>
<dbReference type="Proteomes" id="UP001595444">
    <property type="component" value="Unassembled WGS sequence"/>
</dbReference>
<evidence type="ECO:0000313" key="16">
    <source>
        <dbReference type="EMBL" id="MFC3051816.1"/>
    </source>
</evidence>
<dbReference type="SUPFAM" id="SSF56935">
    <property type="entry name" value="Porins"/>
    <property type="match status" value="1"/>
</dbReference>
<dbReference type="Pfam" id="PF00593">
    <property type="entry name" value="TonB_dep_Rec_b-barrel"/>
    <property type="match status" value="1"/>
</dbReference>
<proteinExistence type="inferred from homology"/>
<feature type="signal peptide" evidence="13">
    <location>
        <begin position="1"/>
        <end position="24"/>
    </location>
</feature>
<evidence type="ECO:0000256" key="8">
    <source>
        <dbReference type="ARBA" id="ARBA00023077"/>
    </source>
</evidence>
<reference evidence="17" key="1">
    <citation type="journal article" date="2019" name="Int. J. Syst. Evol. Microbiol.">
        <title>The Global Catalogue of Microorganisms (GCM) 10K type strain sequencing project: providing services to taxonomists for standard genome sequencing and annotation.</title>
        <authorList>
            <consortium name="The Broad Institute Genomics Platform"/>
            <consortium name="The Broad Institute Genome Sequencing Center for Infectious Disease"/>
            <person name="Wu L."/>
            <person name="Ma J."/>
        </authorList>
    </citation>
    <scope>NUCLEOTIDE SEQUENCE [LARGE SCALE GENOMIC DNA]</scope>
    <source>
        <strain evidence="17">KCTC 62164</strain>
    </source>
</reference>
<keyword evidence="9 11" id="KW-0472">Membrane</keyword>
<dbReference type="InterPro" id="IPR036942">
    <property type="entry name" value="Beta-barrel_TonB_sf"/>
</dbReference>
<keyword evidence="4" id="KW-0410">Iron transport</keyword>
<evidence type="ECO:0000259" key="14">
    <source>
        <dbReference type="Pfam" id="PF00593"/>
    </source>
</evidence>
<keyword evidence="13" id="KW-0732">Signal</keyword>
<accession>A0ABV7D458</accession>
<evidence type="ECO:0000256" key="2">
    <source>
        <dbReference type="ARBA" id="ARBA00022448"/>
    </source>
</evidence>
<keyword evidence="5 11" id="KW-0812">Transmembrane</keyword>